<protein>
    <recommendedName>
        <fullName evidence="6">Protein kinase domain-containing protein</fullName>
    </recommendedName>
</protein>
<dbReference type="InterPro" id="IPR036770">
    <property type="entry name" value="Ankyrin_rpt-contain_sf"/>
</dbReference>
<dbReference type="PROSITE" id="PS50297">
    <property type="entry name" value="ANK_REP_REGION"/>
    <property type="match status" value="2"/>
</dbReference>
<dbReference type="CDD" id="cd00180">
    <property type="entry name" value="PKc"/>
    <property type="match status" value="1"/>
</dbReference>
<dbReference type="Gene3D" id="3.30.200.20">
    <property type="entry name" value="Phosphorylase Kinase, domain 1"/>
    <property type="match status" value="1"/>
</dbReference>
<dbReference type="Pfam" id="PF00069">
    <property type="entry name" value="Pkinase"/>
    <property type="match status" value="1"/>
</dbReference>
<dbReference type="InterPro" id="IPR002110">
    <property type="entry name" value="Ankyrin_rpt"/>
</dbReference>
<evidence type="ECO:0000256" key="3">
    <source>
        <dbReference type="PROSITE-ProRule" id="PRU00023"/>
    </source>
</evidence>
<feature type="non-terminal residue" evidence="7">
    <location>
        <position position="562"/>
    </location>
</feature>
<sequence>MTYRVGNLELVVELSYSNFSSCASKVKSFRFQTTLRAPSHSLKGLASQLQDSQWWPAKPGNILDMTPDSETETFFEYADASLVPFQVLRFLGHGSFACVEEVRHTSDGTVFARKSTRVRAFQAAKITEAVQREVGIVQRLRHAHVISIRSVYREPKSIGIIMLPVADGDLDWFYEKCADENFPAELLSLLRVWFACLSDALAYIHDQNVRHKDIKPGNILVRDELVYFTDFGLAKDFDSEMTSSTEGYVFGKTPMYSPPEIISEGKRSRSADIFSLGCVFTEMATLLDRRSIAEFIEHRVKGNTYAYYKTLDNVAEWLRGSTCFDNFIRRMLSIQPEKRPSAAKIRHIVSRGGVDGVVGLNCQHRLTGIPEPQDSAEVLNDTSTSDVDSQVPTPELVHLSGSIDEIYNANTSQPDGSLMPHVSDLLPEIEAPSSVLERGENIDANGRLKQISLHEAACSGDEAAARLLLEMGVDVATKDKSGWTALHWAAERGHEAVVQLLLEKGADVAAKDEPGLTALHLAAWMGREAVAQLLLEKGADVAAKDESGWTALHLAAWMGREA</sequence>
<name>A0A9P8I506_9PEZI</name>
<dbReference type="PRINTS" id="PR01415">
    <property type="entry name" value="ANKYRIN"/>
</dbReference>
<keyword evidence="3" id="KW-0040">ANK repeat</keyword>
<dbReference type="InterPro" id="IPR011009">
    <property type="entry name" value="Kinase-like_dom_sf"/>
</dbReference>
<keyword evidence="8" id="KW-1185">Reference proteome</keyword>
<evidence type="ECO:0000256" key="5">
    <source>
        <dbReference type="SAM" id="MobiDB-lite"/>
    </source>
</evidence>
<gene>
    <name evidence="7" type="ORF">FGG08_006578</name>
</gene>
<dbReference type="SMART" id="SM00248">
    <property type="entry name" value="ANK"/>
    <property type="match status" value="3"/>
</dbReference>
<dbReference type="EMBL" id="JAGHQL010000196">
    <property type="protein sequence ID" value="KAH0536570.1"/>
    <property type="molecule type" value="Genomic_DNA"/>
</dbReference>
<evidence type="ECO:0000256" key="2">
    <source>
        <dbReference type="ARBA" id="ARBA00022840"/>
    </source>
</evidence>
<feature type="repeat" description="ANK" evidence="3">
    <location>
        <begin position="481"/>
        <end position="513"/>
    </location>
</feature>
<dbReference type="InterPro" id="IPR008271">
    <property type="entry name" value="Ser/Thr_kinase_AS"/>
</dbReference>
<proteinExistence type="predicted"/>
<dbReference type="GO" id="GO:0005524">
    <property type="term" value="F:ATP binding"/>
    <property type="evidence" value="ECO:0007669"/>
    <property type="project" value="UniProtKB-UniRule"/>
</dbReference>
<feature type="compositionally biased region" description="Polar residues" evidence="5">
    <location>
        <begin position="380"/>
        <end position="392"/>
    </location>
</feature>
<feature type="repeat" description="ANK" evidence="3">
    <location>
        <begin position="514"/>
        <end position="546"/>
    </location>
</feature>
<dbReference type="PANTHER" id="PTHR22677">
    <property type="entry name" value="ANKYRIN REPEAT DOMAIN-CONTAINING PROTEIN 60"/>
    <property type="match status" value="1"/>
</dbReference>
<feature type="repeat" description="ANK" evidence="3">
    <location>
        <begin position="448"/>
        <end position="480"/>
    </location>
</feature>
<feature type="region of interest" description="Disordered" evidence="5">
    <location>
        <begin position="372"/>
        <end position="392"/>
    </location>
</feature>
<dbReference type="PROSITE" id="PS50088">
    <property type="entry name" value="ANK_REPEAT"/>
    <property type="match status" value="3"/>
</dbReference>
<feature type="domain" description="Protein kinase" evidence="6">
    <location>
        <begin position="85"/>
        <end position="350"/>
    </location>
</feature>
<dbReference type="InterPro" id="IPR000719">
    <property type="entry name" value="Prot_kinase_dom"/>
</dbReference>
<keyword evidence="2 4" id="KW-0067">ATP-binding</keyword>
<dbReference type="Gene3D" id="1.10.510.10">
    <property type="entry name" value="Transferase(Phosphotransferase) domain 1"/>
    <property type="match status" value="1"/>
</dbReference>
<evidence type="ECO:0000313" key="7">
    <source>
        <dbReference type="EMBL" id="KAH0536570.1"/>
    </source>
</evidence>
<evidence type="ECO:0000256" key="1">
    <source>
        <dbReference type="ARBA" id="ARBA00022741"/>
    </source>
</evidence>
<dbReference type="SMART" id="SM00220">
    <property type="entry name" value="S_TKc"/>
    <property type="match status" value="1"/>
</dbReference>
<dbReference type="AlphaFoldDB" id="A0A9P8I506"/>
<evidence type="ECO:0000256" key="4">
    <source>
        <dbReference type="PROSITE-ProRule" id="PRU10141"/>
    </source>
</evidence>
<dbReference type="GO" id="GO:0004672">
    <property type="term" value="F:protein kinase activity"/>
    <property type="evidence" value="ECO:0007669"/>
    <property type="project" value="InterPro"/>
</dbReference>
<organism evidence="7 8">
    <name type="scientific">Glutinoglossum americanum</name>
    <dbReference type="NCBI Taxonomy" id="1670608"/>
    <lineage>
        <taxon>Eukaryota</taxon>
        <taxon>Fungi</taxon>
        <taxon>Dikarya</taxon>
        <taxon>Ascomycota</taxon>
        <taxon>Pezizomycotina</taxon>
        <taxon>Geoglossomycetes</taxon>
        <taxon>Geoglossales</taxon>
        <taxon>Geoglossaceae</taxon>
        <taxon>Glutinoglossum</taxon>
    </lineage>
</organism>
<dbReference type="InterPro" id="IPR039323">
    <property type="entry name" value="ANKRD_45/46/60"/>
</dbReference>
<dbReference type="PROSITE" id="PS00107">
    <property type="entry name" value="PROTEIN_KINASE_ATP"/>
    <property type="match status" value="1"/>
</dbReference>
<dbReference type="PANTHER" id="PTHR22677:SF4">
    <property type="entry name" value="USHER SYNDROME TYPE-1G PROTEIN-LIKE PROTEIN"/>
    <property type="match status" value="1"/>
</dbReference>
<dbReference type="SUPFAM" id="SSF48403">
    <property type="entry name" value="Ankyrin repeat"/>
    <property type="match status" value="1"/>
</dbReference>
<dbReference type="InterPro" id="IPR017441">
    <property type="entry name" value="Protein_kinase_ATP_BS"/>
</dbReference>
<dbReference type="Pfam" id="PF12796">
    <property type="entry name" value="Ank_2"/>
    <property type="match status" value="1"/>
</dbReference>
<dbReference type="Proteomes" id="UP000698800">
    <property type="component" value="Unassembled WGS sequence"/>
</dbReference>
<dbReference type="OrthoDB" id="4062651at2759"/>
<accession>A0A9P8I506</accession>
<evidence type="ECO:0000259" key="6">
    <source>
        <dbReference type="PROSITE" id="PS50011"/>
    </source>
</evidence>
<keyword evidence="1 4" id="KW-0547">Nucleotide-binding</keyword>
<comment type="caution">
    <text evidence="7">The sequence shown here is derived from an EMBL/GenBank/DDBJ whole genome shotgun (WGS) entry which is preliminary data.</text>
</comment>
<reference evidence="7" key="1">
    <citation type="submission" date="2021-03" db="EMBL/GenBank/DDBJ databases">
        <title>Comparative genomics and phylogenomic investigation of the class Geoglossomycetes provide insights into ecological specialization and systematics.</title>
        <authorList>
            <person name="Melie T."/>
            <person name="Pirro S."/>
            <person name="Miller A.N."/>
            <person name="Quandt A."/>
        </authorList>
    </citation>
    <scope>NUCLEOTIDE SEQUENCE</scope>
    <source>
        <strain evidence="7">GBOQ0MN5Z8</strain>
    </source>
</reference>
<dbReference type="SUPFAM" id="SSF56112">
    <property type="entry name" value="Protein kinase-like (PK-like)"/>
    <property type="match status" value="1"/>
</dbReference>
<dbReference type="PROSITE" id="PS00108">
    <property type="entry name" value="PROTEIN_KINASE_ST"/>
    <property type="match status" value="1"/>
</dbReference>
<dbReference type="Gene3D" id="1.25.40.20">
    <property type="entry name" value="Ankyrin repeat-containing domain"/>
    <property type="match status" value="2"/>
</dbReference>
<feature type="binding site" evidence="4">
    <location>
        <position position="114"/>
    </location>
    <ligand>
        <name>ATP</name>
        <dbReference type="ChEBI" id="CHEBI:30616"/>
    </ligand>
</feature>
<dbReference type="PROSITE" id="PS50011">
    <property type="entry name" value="PROTEIN_KINASE_DOM"/>
    <property type="match status" value="1"/>
</dbReference>
<evidence type="ECO:0000313" key="8">
    <source>
        <dbReference type="Proteomes" id="UP000698800"/>
    </source>
</evidence>